<dbReference type="PANTHER" id="PTHR10799">
    <property type="entry name" value="SNF2/RAD54 HELICASE FAMILY"/>
    <property type="match status" value="1"/>
</dbReference>
<feature type="domain" description="DUF3670" evidence="2">
    <location>
        <begin position="278"/>
        <end position="409"/>
    </location>
</feature>
<dbReference type="Pfam" id="PF00176">
    <property type="entry name" value="SNF2-rel_dom"/>
    <property type="match status" value="1"/>
</dbReference>
<feature type="domain" description="SNF2 N-terminal" evidence="1">
    <location>
        <begin position="457"/>
        <end position="522"/>
    </location>
</feature>
<evidence type="ECO:0000259" key="2">
    <source>
        <dbReference type="Pfam" id="PF12419"/>
    </source>
</evidence>
<accession>T1BD84</accession>
<organism evidence="3">
    <name type="scientific">mine drainage metagenome</name>
    <dbReference type="NCBI Taxonomy" id="410659"/>
    <lineage>
        <taxon>unclassified sequences</taxon>
        <taxon>metagenomes</taxon>
        <taxon>ecological metagenomes</taxon>
    </lineage>
</organism>
<evidence type="ECO:0000313" key="3">
    <source>
        <dbReference type="EMBL" id="EQD67812.1"/>
    </source>
</evidence>
<reference evidence="3" key="1">
    <citation type="submission" date="2013-08" db="EMBL/GenBank/DDBJ databases">
        <authorList>
            <person name="Mendez C."/>
            <person name="Richter M."/>
            <person name="Ferrer M."/>
            <person name="Sanchez J."/>
        </authorList>
    </citation>
    <scope>NUCLEOTIDE SEQUENCE</scope>
</reference>
<dbReference type="Gene3D" id="3.40.50.10810">
    <property type="entry name" value="Tandem AAA-ATPase domain"/>
    <property type="match status" value="1"/>
</dbReference>
<protein>
    <submittedName>
        <fullName evidence="3">SNF2-related protein</fullName>
    </submittedName>
</protein>
<dbReference type="InterPro" id="IPR000330">
    <property type="entry name" value="SNF2_N"/>
</dbReference>
<evidence type="ECO:0000259" key="1">
    <source>
        <dbReference type="Pfam" id="PF00176"/>
    </source>
</evidence>
<dbReference type="EMBL" id="AUZY01003684">
    <property type="protein sequence ID" value="EQD67812.1"/>
    <property type="molecule type" value="Genomic_DNA"/>
</dbReference>
<dbReference type="InterPro" id="IPR038718">
    <property type="entry name" value="SNF2-like_sf"/>
</dbReference>
<dbReference type="InterPro" id="IPR022138">
    <property type="entry name" value="DUF3670"/>
</dbReference>
<proteinExistence type="predicted"/>
<sequence length="523" mass="57219">MSFELGELIPWLAKLPVTEPPPLVPRIGPGLRYAAQLAKFTLDLLARHRFVPSVGSDLTGGFRGEWRALLLSPEELETAAALHRSLPPSFWAVVRNGAVEERPPRVRDLLDTAVDALARRWLGEEPPVSASPSDRVERRWLQSLASTEAGFVAGRSEAGRALVRGFEDWTAGLWGASGAEDSLGFRACFRVDPPRVRPEDEVQTLSESPAGTWRLRVYLQARDEPSILLPASQLFDAPEGTVVRRGRAVDRPQEILLAELVRAARVCPMLSPLLDAPRPEGLALGLEEAYRFLRESAPELAECGFGIRTPPWWGRTANKLSAKVRVGTAPEGGGLFGLEGLLEYDLRIAIGDEVLTAEELERLAKLKVPLVRWRGQWVELRTEEIQAALRAMQRAQAGGLTVAEALGAAAEETFDDLPLSEFRVEGPLKALLDATHAEALIEAVPPPPGLAGELRPYQLRGVAWAAFLRRLGLGGCLADDMGLGKTIQTLALRLHARGETKAPWLLVAPTSVVSNWRREAARF</sequence>
<reference evidence="3" key="2">
    <citation type="journal article" date="2014" name="ISME J.">
        <title>Microbial stratification in low pH oxic and suboxic macroscopic growths along an acid mine drainage.</title>
        <authorList>
            <person name="Mendez-Garcia C."/>
            <person name="Mesa V."/>
            <person name="Sprenger R.R."/>
            <person name="Richter M."/>
            <person name="Diez M.S."/>
            <person name="Solano J."/>
            <person name="Bargiela R."/>
            <person name="Golyshina O.V."/>
            <person name="Manteca A."/>
            <person name="Ramos J.L."/>
            <person name="Gallego J.R."/>
            <person name="Llorente I."/>
            <person name="Martins Dos Santos V.A."/>
            <person name="Jensen O.N."/>
            <person name="Pelaez A.I."/>
            <person name="Sanchez J."/>
            <person name="Ferrer M."/>
        </authorList>
    </citation>
    <scope>NUCLEOTIDE SEQUENCE</scope>
</reference>
<dbReference type="InterPro" id="IPR027417">
    <property type="entry name" value="P-loop_NTPase"/>
</dbReference>
<dbReference type="SUPFAM" id="SSF52540">
    <property type="entry name" value="P-loop containing nucleoside triphosphate hydrolases"/>
    <property type="match status" value="1"/>
</dbReference>
<comment type="caution">
    <text evidence="3">The sequence shown here is derived from an EMBL/GenBank/DDBJ whole genome shotgun (WGS) entry which is preliminary data.</text>
</comment>
<feature type="non-terminal residue" evidence="3">
    <location>
        <position position="523"/>
    </location>
</feature>
<name>T1BD84_9ZZZZ</name>
<dbReference type="Pfam" id="PF12419">
    <property type="entry name" value="DUF3670"/>
    <property type="match status" value="1"/>
</dbReference>
<dbReference type="AlphaFoldDB" id="T1BD84"/>
<gene>
    <name evidence="3" type="ORF">B1B_05803</name>
</gene>
<dbReference type="GO" id="GO:0005524">
    <property type="term" value="F:ATP binding"/>
    <property type="evidence" value="ECO:0007669"/>
    <property type="project" value="InterPro"/>
</dbReference>